<dbReference type="InterPro" id="IPR036163">
    <property type="entry name" value="HMA_dom_sf"/>
</dbReference>
<dbReference type="PROSITE" id="PS50846">
    <property type="entry name" value="HMA_2"/>
    <property type="match status" value="1"/>
</dbReference>
<keyword evidence="4" id="KW-1185">Reference proteome</keyword>
<evidence type="ECO:0000313" key="4">
    <source>
        <dbReference type="Proteomes" id="UP000579281"/>
    </source>
</evidence>
<gene>
    <name evidence="3" type="ORF">HNQ80_002873</name>
</gene>
<dbReference type="EMBL" id="JACHEN010000017">
    <property type="protein sequence ID" value="MBB6216769.1"/>
    <property type="molecule type" value="Genomic_DNA"/>
</dbReference>
<proteinExistence type="predicted"/>
<dbReference type="GO" id="GO:0005507">
    <property type="term" value="F:copper ion binding"/>
    <property type="evidence" value="ECO:0007669"/>
    <property type="project" value="InterPro"/>
</dbReference>
<keyword evidence="1" id="KW-0479">Metal-binding</keyword>
<dbReference type="InterPro" id="IPR006121">
    <property type="entry name" value="HMA_dom"/>
</dbReference>
<accession>A0A841L305</accession>
<comment type="caution">
    <text evidence="3">The sequence shown here is derived from an EMBL/GenBank/DDBJ whole genome shotgun (WGS) entry which is preliminary data.</text>
</comment>
<evidence type="ECO:0000256" key="1">
    <source>
        <dbReference type="ARBA" id="ARBA00022723"/>
    </source>
</evidence>
<dbReference type="Pfam" id="PF00403">
    <property type="entry name" value="HMA"/>
    <property type="match status" value="1"/>
</dbReference>
<dbReference type="AlphaFoldDB" id="A0A841L305"/>
<reference evidence="3 4" key="1">
    <citation type="submission" date="2020-08" db="EMBL/GenBank/DDBJ databases">
        <title>Genomic Encyclopedia of Type Strains, Phase IV (KMG-IV): sequencing the most valuable type-strain genomes for metagenomic binning, comparative biology and taxonomic classification.</title>
        <authorList>
            <person name="Goeker M."/>
        </authorList>
    </citation>
    <scope>NUCLEOTIDE SEQUENCE [LARGE SCALE GENOMIC DNA]</scope>
    <source>
        <strain evidence="3 4">DSM 103526</strain>
    </source>
</reference>
<protein>
    <submittedName>
        <fullName evidence="3">Copper ion binding protein</fullName>
    </submittedName>
</protein>
<sequence length="71" mass="7633">MKKLMMIEGMSCGHCVNHVKNALEEIEGVSSVVVDLQGKNALVELSKDVACEILKGAVEEAGYDVVDIKTI</sequence>
<name>A0A841L305_9FIRM</name>
<dbReference type="GO" id="GO:0006825">
    <property type="term" value="P:copper ion transport"/>
    <property type="evidence" value="ECO:0007669"/>
    <property type="project" value="InterPro"/>
</dbReference>
<dbReference type="Gene3D" id="3.30.70.100">
    <property type="match status" value="1"/>
</dbReference>
<evidence type="ECO:0000313" key="3">
    <source>
        <dbReference type="EMBL" id="MBB6216769.1"/>
    </source>
</evidence>
<dbReference type="PRINTS" id="PR00944">
    <property type="entry name" value="CUEXPORT"/>
</dbReference>
<dbReference type="Proteomes" id="UP000579281">
    <property type="component" value="Unassembled WGS sequence"/>
</dbReference>
<evidence type="ECO:0000259" key="2">
    <source>
        <dbReference type="PROSITE" id="PS50846"/>
    </source>
</evidence>
<dbReference type="InterPro" id="IPR017969">
    <property type="entry name" value="Heavy-metal-associated_CS"/>
</dbReference>
<dbReference type="InterPro" id="IPR000428">
    <property type="entry name" value="Cu-bd"/>
</dbReference>
<dbReference type="CDD" id="cd00371">
    <property type="entry name" value="HMA"/>
    <property type="match status" value="1"/>
</dbReference>
<dbReference type="RefSeq" id="WP_184311293.1">
    <property type="nucleotide sequence ID" value="NZ_JACHEN010000017.1"/>
</dbReference>
<dbReference type="PROSITE" id="PS01047">
    <property type="entry name" value="HMA_1"/>
    <property type="match status" value="1"/>
</dbReference>
<dbReference type="SUPFAM" id="SSF55008">
    <property type="entry name" value="HMA, heavy metal-associated domain"/>
    <property type="match status" value="1"/>
</dbReference>
<organism evidence="3 4">
    <name type="scientific">Anaerosolibacter carboniphilus</name>
    <dbReference type="NCBI Taxonomy" id="1417629"/>
    <lineage>
        <taxon>Bacteria</taxon>
        <taxon>Bacillati</taxon>
        <taxon>Bacillota</taxon>
        <taxon>Clostridia</taxon>
        <taxon>Peptostreptococcales</taxon>
        <taxon>Thermotaleaceae</taxon>
        <taxon>Anaerosolibacter</taxon>
    </lineage>
</organism>
<feature type="domain" description="HMA" evidence="2">
    <location>
        <begin position="1"/>
        <end position="66"/>
    </location>
</feature>